<dbReference type="GO" id="GO:0007165">
    <property type="term" value="P:signal transduction"/>
    <property type="evidence" value="ECO:0007669"/>
    <property type="project" value="InterPro"/>
</dbReference>
<dbReference type="Pfam" id="PF00531">
    <property type="entry name" value="Death"/>
    <property type="match status" value="1"/>
</dbReference>
<dbReference type="InterPro" id="IPR000488">
    <property type="entry name" value="Death_dom"/>
</dbReference>
<organism evidence="1 2">
    <name type="scientific">Daphnia magna</name>
    <dbReference type="NCBI Taxonomy" id="35525"/>
    <lineage>
        <taxon>Eukaryota</taxon>
        <taxon>Metazoa</taxon>
        <taxon>Ecdysozoa</taxon>
        <taxon>Arthropoda</taxon>
        <taxon>Crustacea</taxon>
        <taxon>Branchiopoda</taxon>
        <taxon>Diplostraca</taxon>
        <taxon>Cladocera</taxon>
        <taxon>Anomopoda</taxon>
        <taxon>Daphniidae</taxon>
        <taxon>Daphnia</taxon>
    </lineage>
</organism>
<name>A0A0P5VJ13_9CRUS</name>
<gene>
    <name evidence="1" type="ORF">APZ42_029897</name>
</gene>
<dbReference type="STRING" id="35525.A0A0P5VJ13"/>
<dbReference type="Proteomes" id="UP000076858">
    <property type="component" value="Unassembled WGS sequence"/>
</dbReference>
<dbReference type="InterPro" id="IPR011029">
    <property type="entry name" value="DEATH-like_dom_sf"/>
</dbReference>
<keyword evidence="2" id="KW-1185">Reference proteome</keyword>
<dbReference type="AlphaFoldDB" id="A0A0P5VJ13"/>
<reference evidence="1 2" key="1">
    <citation type="submission" date="2016-03" db="EMBL/GenBank/DDBJ databases">
        <title>EvidentialGene: Evidence-directed Construction of Genes on Genomes.</title>
        <authorList>
            <person name="Gilbert D.G."/>
            <person name="Choi J.-H."/>
            <person name="Mockaitis K."/>
            <person name="Colbourne J."/>
            <person name="Pfrender M."/>
        </authorList>
    </citation>
    <scope>NUCLEOTIDE SEQUENCE [LARGE SCALE GENOMIC DNA]</scope>
    <source>
        <strain evidence="1 2">Xinb3</strain>
        <tissue evidence="1">Complete organism</tissue>
    </source>
</reference>
<evidence type="ECO:0000313" key="1">
    <source>
        <dbReference type="EMBL" id="KZS06601.1"/>
    </source>
</evidence>
<comment type="caution">
    <text evidence="1">The sequence shown here is derived from an EMBL/GenBank/DDBJ whole genome shotgun (WGS) entry which is preliminary data.</text>
</comment>
<protein>
    <submittedName>
        <fullName evidence="1">Uncharacterized protein</fullName>
    </submittedName>
</protein>
<evidence type="ECO:0000313" key="2">
    <source>
        <dbReference type="Proteomes" id="UP000076858"/>
    </source>
</evidence>
<dbReference type="PROSITE" id="PS50017">
    <property type="entry name" value="DEATH_DOMAIN"/>
    <property type="match status" value="1"/>
</dbReference>
<dbReference type="EMBL" id="LRGB01002672">
    <property type="protein sequence ID" value="KZS06601.1"/>
    <property type="molecule type" value="Genomic_DNA"/>
</dbReference>
<dbReference type="SUPFAM" id="SSF47986">
    <property type="entry name" value="DEATH domain"/>
    <property type="match status" value="1"/>
</dbReference>
<accession>A0A0P5VJ13</accession>
<dbReference type="Gene3D" id="1.10.533.10">
    <property type="entry name" value="Death Domain, Fas"/>
    <property type="match status" value="1"/>
</dbReference>
<proteinExistence type="predicted"/>
<sequence length="387" mass="43389">MGDYLVLNPALDQELEDIRTRDIPGPPNIGQCLENWMAKGAHYTIKKLTSHNQIGWEILHVIARFVDGTPVGANGDWKHLAGLLGLDIHDIIRIENFSTIKGTTLEVLSQFALQRNASVSELLKALSTMERHDILLAISSKLEVLLSDSLTSNQQDSSISEQVRTSPSNQLTDTDSEMDSGMEVSITGEGDPENLKSVPLGSSIQSVANHKASDNTNSSDKKKLIKTVLLTFTQDGYDLAKNVACQIRSLNLGIGVLILEENRDELEFCSESIYRWYQEVDYVIPIITEGYLWQIAPRTAATNEDFNQTEPTCLDARYARLIYVMMLEEYQRNGCLNYRVRPIESDLLGKRTHYLLRSPIFSFRKTVNQVGKLASVLAQAKSRTLIR</sequence>
<dbReference type="OrthoDB" id="6593154at2759"/>